<evidence type="ECO:0000313" key="3">
    <source>
        <dbReference type="Proteomes" id="UP000245252"/>
    </source>
</evidence>
<keyword evidence="3" id="KW-1185">Reference proteome</keyword>
<sequence>MSDEVENGAGTSSTPNGTTSTTGAFSASAFQSGAFQTKPQRSANGFSEEGYVDAHYVADQGGFIGGVEMDGLLNVAEPPLQAAINVTGFVAKAEFVAEVIPRSIQRKKKRRLPVSKIVLNGRDRIDDTDLETRLRRLEAKSAALETIAELEPLLREWKRRERAARRRNHNGPPELLPDTNERTAVKTTEVVGEIKTELNSKTSKKKVLTGLLVALGAIISTIDHYTKPFFDAYAGKFVENNYDIITEKLQELYGQISIYIDIIK</sequence>
<evidence type="ECO:0000256" key="1">
    <source>
        <dbReference type="SAM" id="MobiDB-lite"/>
    </source>
</evidence>
<accession>A0A2U2DGJ3</accession>
<comment type="caution">
    <text evidence="2">The sequence shown here is derived from an EMBL/GenBank/DDBJ whole genome shotgun (WGS) entry which is preliminary data.</text>
</comment>
<feature type="region of interest" description="Disordered" evidence="1">
    <location>
        <begin position="163"/>
        <end position="182"/>
    </location>
</feature>
<name>A0A2U2DGJ3_9HYPH</name>
<protein>
    <submittedName>
        <fullName evidence="2">Uncharacterized protein</fullName>
    </submittedName>
</protein>
<organism evidence="2 3">
    <name type="scientific">Metarhizobium album</name>
    <dbReference type="NCBI Taxonomy" id="2182425"/>
    <lineage>
        <taxon>Bacteria</taxon>
        <taxon>Pseudomonadati</taxon>
        <taxon>Pseudomonadota</taxon>
        <taxon>Alphaproteobacteria</taxon>
        <taxon>Hyphomicrobiales</taxon>
        <taxon>Rhizobiaceae</taxon>
        <taxon>Metarhizobium</taxon>
    </lineage>
</organism>
<dbReference type="EMBL" id="QFBC01000026">
    <property type="protein sequence ID" value="PWE52419.1"/>
    <property type="molecule type" value="Genomic_DNA"/>
</dbReference>
<dbReference type="AlphaFoldDB" id="A0A2U2DGJ3"/>
<feature type="region of interest" description="Disordered" evidence="1">
    <location>
        <begin position="1"/>
        <end position="24"/>
    </location>
</feature>
<gene>
    <name evidence="2" type="ORF">DEM27_31220</name>
</gene>
<dbReference type="Proteomes" id="UP000245252">
    <property type="component" value="Unassembled WGS sequence"/>
</dbReference>
<proteinExistence type="predicted"/>
<feature type="compositionally biased region" description="Low complexity" evidence="1">
    <location>
        <begin position="7"/>
        <end position="24"/>
    </location>
</feature>
<reference evidence="2 3" key="1">
    <citation type="submission" date="2018-05" db="EMBL/GenBank/DDBJ databases">
        <title>The draft genome of strain NS-104.</title>
        <authorList>
            <person name="Hang P."/>
            <person name="Jiang J."/>
        </authorList>
    </citation>
    <scope>NUCLEOTIDE SEQUENCE [LARGE SCALE GENOMIC DNA]</scope>
    <source>
        <strain evidence="2 3">NS-104</strain>
    </source>
</reference>
<evidence type="ECO:0000313" key="2">
    <source>
        <dbReference type="EMBL" id="PWE52419.1"/>
    </source>
</evidence>
<dbReference type="RefSeq" id="WP_109462148.1">
    <property type="nucleotide sequence ID" value="NZ_QFBC01000026.1"/>
</dbReference>